<dbReference type="RefSeq" id="WP_140586500.1">
    <property type="nucleotide sequence ID" value="NZ_VFRR01000001.1"/>
</dbReference>
<evidence type="ECO:0000256" key="6">
    <source>
        <dbReference type="ARBA" id="ARBA00022556"/>
    </source>
</evidence>
<dbReference type="GO" id="GO:0005886">
    <property type="term" value="C:plasma membrane"/>
    <property type="evidence" value="ECO:0007669"/>
    <property type="project" value="TreeGrafter"/>
</dbReference>
<feature type="transmembrane region" description="Helical" evidence="14">
    <location>
        <begin position="12"/>
        <end position="33"/>
    </location>
</feature>
<dbReference type="EMBL" id="VFRR01000001">
    <property type="protein sequence ID" value="TPE55493.1"/>
    <property type="molecule type" value="Genomic_DNA"/>
</dbReference>
<protein>
    <recommendedName>
        <fullName evidence="4 13">Tetraacyldisaccharide 4'-kinase</fullName>
        <ecNumber evidence="3 13">2.7.1.130</ecNumber>
    </recommendedName>
    <alternativeName>
        <fullName evidence="12 13">Lipid A 4'-kinase</fullName>
    </alternativeName>
</protein>
<dbReference type="GO" id="GO:0009245">
    <property type="term" value="P:lipid A biosynthetic process"/>
    <property type="evidence" value="ECO:0007669"/>
    <property type="project" value="UniProtKB-UniRule"/>
</dbReference>
<keyword evidence="10 13" id="KW-0067">ATP-binding</keyword>
<evidence type="ECO:0000256" key="10">
    <source>
        <dbReference type="ARBA" id="ARBA00022840"/>
    </source>
</evidence>
<comment type="caution">
    <text evidence="13">Lacks conserved residue(s) required for the propagation of feature annotation.</text>
</comment>
<evidence type="ECO:0000256" key="7">
    <source>
        <dbReference type="ARBA" id="ARBA00022679"/>
    </source>
</evidence>
<evidence type="ECO:0000256" key="2">
    <source>
        <dbReference type="ARBA" id="ARBA00004870"/>
    </source>
</evidence>
<name>A0A501X4X7_9GAMM</name>
<comment type="similarity">
    <text evidence="13">Belongs to the LpxK family.</text>
</comment>
<evidence type="ECO:0000256" key="3">
    <source>
        <dbReference type="ARBA" id="ARBA00012071"/>
    </source>
</evidence>
<dbReference type="OrthoDB" id="9766423at2"/>
<comment type="caution">
    <text evidence="15">The sequence shown here is derived from an EMBL/GenBank/DDBJ whole genome shotgun (WGS) entry which is preliminary data.</text>
</comment>
<comment type="function">
    <text evidence="1 13">Transfers the gamma-phosphate of ATP to the 4'-position of a tetraacyldisaccharide 1-phosphate intermediate (termed DS-1-P) to form tetraacyldisaccharide 1,4'-bis-phosphate (lipid IVA).</text>
</comment>
<comment type="catalytic activity">
    <reaction evidence="13">
        <text>a lipid A disaccharide + ATP = a lipid IVA + ADP + H(+)</text>
        <dbReference type="Rhea" id="RHEA:67840"/>
        <dbReference type="ChEBI" id="CHEBI:15378"/>
        <dbReference type="ChEBI" id="CHEBI:30616"/>
        <dbReference type="ChEBI" id="CHEBI:176343"/>
        <dbReference type="ChEBI" id="CHEBI:176425"/>
        <dbReference type="ChEBI" id="CHEBI:456216"/>
        <dbReference type="EC" id="2.7.1.130"/>
    </reaction>
</comment>
<keyword evidence="6 13" id="KW-0441">Lipid A biosynthesis</keyword>
<sequence length="343" mass="38049">MSWIERQISASWYRPFGCSWLLYPLLPLARWLIARKRQAFLRHPPAVLKVPVVVVGNITVGGTGKSPLVLALVELCQQQGWRVGIISRGYGSNVTQPVLVRHDSLASDVGDEPLMLAQRSGVPVCVHPQRRLAAEALLQHHSLDLILSDDGLQHYALPRDLEIAMIDGHRGVGNGQLLPVGPLREPVSRLQRVDFRFLIGARDTSVAGFPVTAVPLLPVVLRNVFNPKQTLPLSELQGKSWQILAGIGNPQRFLQTLQELGLTADSPKHLFPDHHVFATEDIPSDGKVVMTEKDAVKCRVLPTQNRELWYLEVKAQLPTAVTNALLETINSIIEMRKHEQSAT</sequence>
<keyword evidence="16" id="KW-1185">Reference proteome</keyword>
<dbReference type="GO" id="GO:0009244">
    <property type="term" value="P:lipopolysaccharide core region biosynthetic process"/>
    <property type="evidence" value="ECO:0007669"/>
    <property type="project" value="TreeGrafter"/>
</dbReference>
<evidence type="ECO:0000256" key="11">
    <source>
        <dbReference type="ARBA" id="ARBA00023098"/>
    </source>
</evidence>
<dbReference type="Pfam" id="PF02606">
    <property type="entry name" value="LpxK"/>
    <property type="match status" value="1"/>
</dbReference>
<organism evidence="15 16">
    <name type="scientific">Maribrevibacterium harenarium</name>
    <dbReference type="NCBI Taxonomy" id="2589817"/>
    <lineage>
        <taxon>Bacteria</taxon>
        <taxon>Pseudomonadati</taxon>
        <taxon>Pseudomonadota</taxon>
        <taxon>Gammaproteobacteria</taxon>
        <taxon>Oceanospirillales</taxon>
        <taxon>Oceanospirillaceae</taxon>
        <taxon>Maribrevibacterium</taxon>
    </lineage>
</organism>
<gene>
    <name evidence="13" type="primary">lpxK</name>
    <name evidence="15" type="ORF">FJM67_00130</name>
</gene>
<evidence type="ECO:0000256" key="9">
    <source>
        <dbReference type="ARBA" id="ARBA00022777"/>
    </source>
</evidence>
<evidence type="ECO:0000256" key="5">
    <source>
        <dbReference type="ARBA" id="ARBA00022516"/>
    </source>
</evidence>
<keyword evidence="7 13" id="KW-0808">Transferase</keyword>
<evidence type="ECO:0000256" key="1">
    <source>
        <dbReference type="ARBA" id="ARBA00002274"/>
    </source>
</evidence>
<accession>A0A501X4X7</accession>
<evidence type="ECO:0000313" key="15">
    <source>
        <dbReference type="EMBL" id="TPE55493.1"/>
    </source>
</evidence>
<dbReference type="AlphaFoldDB" id="A0A501X4X7"/>
<dbReference type="GO" id="GO:0005524">
    <property type="term" value="F:ATP binding"/>
    <property type="evidence" value="ECO:0007669"/>
    <property type="project" value="UniProtKB-UniRule"/>
</dbReference>
<dbReference type="EC" id="2.7.1.130" evidence="3 13"/>
<keyword evidence="14" id="KW-1133">Transmembrane helix</keyword>
<dbReference type="UniPathway" id="UPA00359">
    <property type="reaction ID" value="UER00482"/>
</dbReference>
<keyword evidence="5 13" id="KW-0444">Lipid biosynthesis</keyword>
<dbReference type="Proteomes" id="UP000315901">
    <property type="component" value="Unassembled WGS sequence"/>
</dbReference>
<dbReference type="PANTHER" id="PTHR42724">
    <property type="entry name" value="TETRAACYLDISACCHARIDE 4'-KINASE"/>
    <property type="match status" value="1"/>
</dbReference>
<keyword evidence="14" id="KW-0812">Transmembrane</keyword>
<dbReference type="InterPro" id="IPR003758">
    <property type="entry name" value="LpxK"/>
</dbReference>
<proteinExistence type="inferred from homology"/>
<dbReference type="InterPro" id="IPR027417">
    <property type="entry name" value="P-loop_NTPase"/>
</dbReference>
<evidence type="ECO:0000313" key="16">
    <source>
        <dbReference type="Proteomes" id="UP000315901"/>
    </source>
</evidence>
<evidence type="ECO:0000256" key="8">
    <source>
        <dbReference type="ARBA" id="ARBA00022741"/>
    </source>
</evidence>
<evidence type="ECO:0000256" key="12">
    <source>
        <dbReference type="ARBA" id="ARBA00029757"/>
    </source>
</evidence>
<keyword evidence="11 13" id="KW-0443">Lipid metabolism</keyword>
<evidence type="ECO:0000256" key="14">
    <source>
        <dbReference type="SAM" id="Phobius"/>
    </source>
</evidence>
<evidence type="ECO:0000256" key="4">
    <source>
        <dbReference type="ARBA" id="ARBA00016436"/>
    </source>
</evidence>
<dbReference type="NCBIfam" id="TIGR00682">
    <property type="entry name" value="lpxK"/>
    <property type="match status" value="1"/>
</dbReference>
<reference evidence="15 16" key="1">
    <citation type="submission" date="2019-06" db="EMBL/GenBank/DDBJ databases">
        <title>A novel bacterium of genus Marinomonas, isolated from coastal sand.</title>
        <authorList>
            <person name="Huang H."/>
            <person name="Mo K."/>
            <person name="Hu Y."/>
        </authorList>
    </citation>
    <scope>NUCLEOTIDE SEQUENCE [LARGE SCALE GENOMIC DNA]</scope>
    <source>
        <strain evidence="15 16">HB171799</strain>
    </source>
</reference>
<keyword evidence="8 13" id="KW-0547">Nucleotide-binding</keyword>
<dbReference type="HAMAP" id="MF_00409">
    <property type="entry name" value="LpxK"/>
    <property type="match status" value="1"/>
</dbReference>
<dbReference type="PANTHER" id="PTHR42724:SF1">
    <property type="entry name" value="TETRAACYLDISACCHARIDE 4'-KINASE, MITOCHONDRIAL-RELATED"/>
    <property type="match status" value="1"/>
</dbReference>
<evidence type="ECO:0000256" key="13">
    <source>
        <dbReference type="HAMAP-Rule" id="MF_00409"/>
    </source>
</evidence>
<comment type="pathway">
    <text evidence="2 13">Glycolipid biosynthesis; lipid IV(A) biosynthesis; lipid IV(A) from (3R)-3-hydroxytetradecanoyl-[acyl-carrier-protein] and UDP-N-acetyl-alpha-D-glucosamine: step 6/6.</text>
</comment>
<keyword evidence="14" id="KW-0472">Membrane</keyword>
<dbReference type="GO" id="GO:0009029">
    <property type="term" value="F:lipid-A 4'-kinase activity"/>
    <property type="evidence" value="ECO:0007669"/>
    <property type="project" value="UniProtKB-UniRule"/>
</dbReference>
<dbReference type="SUPFAM" id="SSF52540">
    <property type="entry name" value="P-loop containing nucleoside triphosphate hydrolases"/>
    <property type="match status" value="1"/>
</dbReference>
<keyword evidence="9 13" id="KW-0418">Kinase</keyword>